<reference evidence="2 3" key="1">
    <citation type="submission" date="2024-09" db="EMBL/GenBank/DDBJ databases">
        <title>Chromosome-scale assembly of Riccia sorocarpa.</title>
        <authorList>
            <person name="Paukszto L."/>
        </authorList>
    </citation>
    <scope>NUCLEOTIDE SEQUENCE [LARGE SCALE GENOMIC DNA]</scope>
    <source>
        <strain evidence="2">LP-2024</strain>
        <tissue evidence="2">Aerial parts of the thallus</tissue>
    </source>
</reference>
<keyword evidence="3" id="KW-1185">Reference proteome</keyword>
<dbReference type="EMBL" id="JBJQOH010000002">
    <property type="protein sequence ID" value="KAL3696527.1"/>
    <property type="molecule type" value="Genomic_DNA"/>
</dbReference>
<proteinExistence type="predicted"/>
<comment type="caution">
    <text evidence="2">The sequence shown here is derived from an EMBL/GenBank/DDBJ whole genome shotgun (WGS) entry which is preliminary data.</text>
</comment>
<name>A0ABD3HYI4_9MARC</name>
<gene>
    <name evidence="2" type="ORF">R1sor_010603</name>
</gene>
<evidence type="ECO:0000256" key="1">
    <source>
        <dbReference type="SAM" id="MobiDB-lite"/>
    </source>
</evidence>
<evidence type="ECO:0000313" key="2">
    <source>
        <dbReference type="EMBL" id="KAL3696527.1"/>
    </source>
</evidence>
<evidence type="ECO:0000313" key="3">
    <source>
        <dbReference type="Proteomes" id="UP001633002"/>
    </source>
</evidence>
<protein>
    <submittedName>
        <fullName evidence="2">Uncharacterized protein</fullName>
    </submittedName>
</protein>
<accession>A0ABD3HYI4</accession>
<sequence>MEIREQEEARFPASEVDLTPRHGYMSSRQNLLQAVITIFFGTSPLVQAFQSREGQLWDSLPDVTIEQVRALSRGNFKTMLSSRAAQLRVLQAPAPTIHDVPSVTIPWTLDAELPDFQPPIRPTWWELPAIPSWAEQDLTDIFQAIGPILHIPTNTLRLRFSGARAQVLWDFTKPLRTHIPLRLGSIEPEAPPQPDYHIDECHHQQAQHADQVRQLLDQRLHPRPSSPIPTASAPERTDYTFIFGMELNPIVHRPASPLPPIKEHQSRSPASPQLLQQPVEVDPAPLSHSASTSSIHTLPQHIQDTASSQLGDPRITQTS</sequence>
<feature type="compositionally biased region" description="Polar residues" evidence="1">
    <location>
        <begin position="267"/>
        <end position="276"/>
    </location>
</feature>
<organism evidence="2 3">
    <name type="scientific">Riccia sorocarpa</name>
    <dbReference type="NCBI Taxonomy" id="122646"/>
    <lineage>
        <taxon>Eukaryota</taxon>
        <taxon>Viridiplantae</taxon>
        <taxon>Streptophyta</taxon>
        <taxon>Embryophyta</taxon>
        <taxon>Marchantiophyta</taxon>
        <taxon>Marchantiopsida</taxon>
        <taxon>Marchantiidae</taxon>
        <taxon>Marchantiales</taxon>
        <taxon>Ricciaceae</taxon>
        <taxon>Riccia</taxon>
    </lineage>
</organism>
<feature type="region of interest" description="Disordered" evidence="1">
    <location>
        <begin position="254"/>
        <end position="319"/>
    </location>
</feature>
<feature type="compositionally biased region" description="Polar residues" evidence="1">
    <location>
        <begin position="288"/>
        <end position="319"/>
    </location>
</feature>
<dbReference type="Proteomes" id="UP001633002">
    <property type="component" value="Unassembled WGS sequence"/>
</dbReference>
<dbReference type="AlphaFoldDB" id="A0ABD3HYI4"/>